<dbReference type="GO" id="GO:0000302">
    <property type="term" value="P:response to reactive oxygen species"/>
    <property type="evidence" value="ECO:0007669"/>
    <property type="project" value="TreeGrafter"/>
</dbReference>
<dbReference type="PANTHER" id="PTHR10612">
    <property type="entry name" value="APOLIPOPROTEIN D"/>
    <property type="match status" value="1"/>
</dbReference>
<evidence type="ECO:0000313" key="4">
    <source>
        <dbReference type="Proteomes" id="UP001153709"/>
    </source>
</evidence>
<dbReference type="PIRSF" id="PIRSF036893">
    <property type="entry name" value="Lipocalin_ApoD"/>
    <property type="match status" value="1"/>
</dbReference>
<protein>
    <recommendedName>
        <fullName evidence="5">Apolipoprotein D</fullName>
    </recommendedName>
</protein>
<organism evidence="3 4">
    <name type="scientific">Diabrotica balteata</name>
    <name type="common">Banded cucumber beetle</name>
    <dbReference type="NCBI Taxonomy" id="107213"/>
    <lineage>
        <taxon>Eukaryota</taxon>
        <taxon>Metazoa</taxon>
        <taxon>Ecdysozoa</taxon>
        <taxon>Arthropoda</taxon>
        <taxon>Hexapoda</taxon>
        <taxon>Insecta</taxon>
        <taxon>Pterygota</taxon>
        <taxon>Neoptera</taxon>
        <taxon>Endopterygota</taxon>
        <taxon>Coleoptera</taxon>
        <taxon>Polyphaga</taxon>
        <taxon>Cucujiformia</taxon>
        <taxon>Chrysomeloidea</taxon>
        <taxon>Chrysomelidae</taxon>
        <taxon>Galerucinae</taxon>
        <taxon>Diabroticina</taxon>
        <taxon>Diabroticites</taxon>
        <taxon>Diabrotica</taxon>
    </lineage>
</organism>
<proteinExistence type="inferred from homology"/>
<evidence type="ECO:0000256" key="2">
    <source>
        <dbReference type="PIRNR" id="PIRNR036893"/>
    </source>
</evidence>
<keyword evidence="4" id="KW-1185">Reference proteome</keyword>
<feature type="signal peptide" evidence="2">
    <location>
        <begin position="1"/>
        <end position="17"/>
    </location>
</feature>
<dbReference type="SUPFAM" id="SSF50814">
    <property type="entry name" value="Lipocalins"/>
    <property type="match status" value="1"/>
</dbReference>
<feature type="chain" id="PRO_5040556984" description="Apolipoprotein D" evidence="2">
    <location>
        <begin position="18"/>
        <end position="193"/>
    </location>
</feature>
<reference evidence="3" key="1">
    <citation type="submission" date="2022-01" db="EMBL/GenBank/DDBJ databases">
        <authorList>
            <person name="King R."/>
        </authorList>
    </citation>
    <scope>NUCLEOTIDE SEQUENCE</scope>
</reference>
<dbReference type="Proteomes" id="UP001153709">
    <property type="component" value="Chromosome 7"/>
</dbReference>
<dbReference type="Gene3D" id="2.40.128.20">
    <property type="match status" value="1"/>
</dbReference>
<evidence type="ECO:0000256" key="1">
    <source>
        <dbReference type="ARBA" id="ARBA00023157"/>
    </source>
</evidence>
<evidence type="ECO:0000313" key="3">
    <source>
        <dbReference type="EMBL" id="CAG9837914.1"/>
    </source>
</evidence>
<accession>A0A9N9T8A1</accession>
<dbReference type="PANTHER" id="PTHR10612:SF34">
    <property type="entry name" value="APOLIPOPROTEIN D"/>
    <property type="match status" value="1"/>
</dbReference>
<dbReference type="GO" id="GO:0006629">
    <property type="term" value="P:lipid metabolic process"/>
    <property type="evidence" value="ECO:0007669"/>
    <property type="project" value="TreeGrafter"/>
</dbReference>
<dbReference type="GO" id="GO:0005737">
    <property type="term" value="C:cytoplasm"/>
    <property type="evidence" value="ECO:0007669"/>
    <property type="project" value="TreeGrafter"/>
</dbReference>
<dbReference type="GO" id="GO:0031409">
    <property type="term" value="F:pigment binding"/>
    <property type="evidence" value="ECO:0007669"/>
    <property type="project" value="InterPro"/>
</dbReference>
<dbReference type="InterPro" id="IPR003057">
    <property type="entry name" value="Invtbrt_color"/>
</dbReference>
<dbReference type="EMBL" id="OU898282">
    <property type="protein sequence ID" value="CAG9837914.1"/>
    <property type="molecule type" value="Genomic_DNA"/>
</dbReference>
<dbReference type="PRINTS" id="PR01273">
    <property type="entry name" value="INVTBRTCOLOR"/>
</dbReference>
<dbReference type="InterPro" id="IPR012674">
    <property type="entry name" value="Calycin"/>
</dbReference>
<sequence>MIIFIAVVCFLVISTQAQVPVKKCPDVTVVEDFNLTAYLGDWYEQARYPSSLEDRGICVYTNYAPNKLEGDTDLEDDNSVKSHTEFINSDTNEKSILDGVATQDPDNAAKFILNLTNPIDLSVPFWILGTDYTGFSVGFSCSEQNNVTGMSLFIQTRSPDPIQVDLDAAIKVIKDNNLPTAYLTQTEQDVCDY</sequence>
<evidence type="ECO:0008006" key="5">
    <source>
        <dbReference type="Google" id="ProtNLM"/>
    </source>
</evidence>
<keyword evidence="2" id="KW-0732">Signal</keyword>
<comment type="similarity">
    <text evidence="2">Belongs to the calycin superfamily. Lipocalin family.</text>
</comment>
<name>A0A9N9T8A1_DIABA</name>
<dbReference type="InterPro" id="IPR022271">
    <property type="entry name" value="Lipocalin_ApoD"/>
</dbReference>
<dbReference type="OrthoDB" id="565904at2759"/>
<gene>
    <name evidence="3" type="ORF">DIABBA_LOCUS10862</name>
</gene>
<dbReference type="AlphaFoldDB" id="A0A9N9T8A1"/>
<keyword evidence="1" id="KW-1015">Disulfide bond</keyword>